<feature type="region of interest" description="Disordered" evidence="1">
    <location>
        <begin position="1"/>
        <end position="42"/>
    </location>
</feature>
<evidence type="ECO:0000256" key="1">
    <source>
        <dbReference type="SAM" id="MobiDB-lite"/>
    </source>
</evidence>
<keyword evidence="3" id="KW-1185">Reference proteome</keyword>
<dbReference type="EMBL" id="JANVFO010000045">
    <property type="protein sequence ID" value="KAJ3725660.1"/>
    <property type="molecule type" value="Genomic_DNA"/>
</dbReference>
<organism evidence="2 3">
    <name type="scientific">Lentinula guzmanii</name>
    <dbReference type="NCBI Taxonomy" id="2804957"/>
    <lineage>
        <taxon>Eukaryota</taxon>
        <taxon>Fungi</taxon>
        <taxon>Dikarya</taxon>
        <taxon>Basidiomycota</taxon>
        <taxon>Agaricomycotina</taxon>
        <taxon>Agaricomycetes</taxon>
        <taxon>Agaricomycetidae</taxon>
        <taxon>Agaricales</taxon>
        <taxon>Marasmiineae</taxon>
        <taxon>Omphalotaceae</taxon>
        <taxon>Lentinula</taxon>
    </lineage>
</organism>
<comment type="caution">
    <text evidence="2">The sequence shown here is derived from an EMBL/GenBank/DDBJ whole genome shotgun (WGS) entry which is preliminary data.</text>
</comment>
<reference evidence="2" key="1">
    <citation type="submission" date="2022-08" db="EMBL/GenBank/DDBJ databases">
        <authorList>
            <consortium name="DOE Joint Genome Institute"/>
            <person name="Min B."/>
            <person name="Sierra-Patev S."/>
            <person name="Naranjo-Ortiz M."/>
            <person name="Looney B."/>
            <person name="Konkel Z."/>
            <person name="Slot J.C."/>
            <person name="Sakamoto Y."/>
            <person name="Steenwyk J.L."/>
            <person name="Rokas A."/>
            <person name="Carro J."/>
            <person name="Camarero S."/>
            <person name="Ferreira P."/>
            <person name="Molpeceres G."/>
            <person name="Ruiz-duenas F.J."/>
            <person name="Serrano A."/>
            <person name="Henrissat B."/>
            <person name="Drula E."/>
            <person name="Hughes K.W."/>
            <person name="Mata J.L."/>
            <person name="Ishikawa N.K."/>
            <person name="Vargas-Isla R."/>
            <person name="Ushijima S."/>
            <person name="Smith C.A."/>
            <person name="Ahrendt S."/>
            <person name="Andreopoulos W."/>
            <person name="He G."/>
            <person name="LaButti K."/>
            <person name="Lipzen A."/>
            <person name="Ng V."/>
            <person name="Riley R."/>
            <person name="Sandor L."/>
            <person name="Barry K."/>
            <person name="Martinez A.T."/>
            <person name="Xiao Y."/>
            <person name="Gibbons J.G."/>
            <person name="Terashima K."/>
            <person name="Hibbett D.S."/>
            <person name="Grigoriev I.V."/>
        </authorList>
    </citation>
    <scope>NUCLEOTIDE SEQUENCE</scope>
    <source>
        <strain evidence="2">ET3784</strain>
    </source>
</reference>
<sequence length="179" mass="20547">MTTRSTTSTGKDATSAQPKLNFQTKMTPHQRPTSPTLTESENDEVQALIEKAIAWKLMSKGDSYTSYATILPNKILRLAISAKETGRTKPSLNEILDKIVLMAKILQEWSWKERPDEWRKEMMENMEEELTTRTNNISLTVDGIAREAQETWKKLEEMTGKATRSRTDKLRQTKKTEEP</sequence>
<dbReference type="Proteomes" id="UP001176059">
    <property type="component" value="Unassembled WGS sequence"/>
</dbReference>
<accession>A0AA38JEF9</accession>
<gene>
    <name evidence="2" type="ORF">DFJ43DRAFT_1041462</name>
</gene>
<dbReference type="AlphaFoldDB" id="A0AA38JEF9"/>
<protein>
    <submittedName>
        <fullName evidence="2">Uncharacterized protein</fullName>
    </submittedName>
</protein>
<feature type="region of interest" description="Disordered" evidence="1">
    <location>
        <begin position="155"/>
        <end position="179"/>
    </location>
</feature>
<evidence type="ECO:0000313" key="3">
    <source>
        <dbReference type="Proteomes" id="UP001176059"/>
    </source>
</evidence>
<proteinExistence type="predicted"/>
<name>A0AA38JEF9_9AGAR</name>
<reference evidence="2" key="2">
    <citation type="journal article" date="2023" name="Proc. Natl. Acad. Sci. U.S.A.">
        <title>A global phylogenomic analysis of the shiitake genus Lentinula.</title>
        <authorList>
            <person name="Sierra-Patev S."/>
            <person name="Min B."/>
            <person name="Naranjo-Ortiz M."/>
            <person name="Looney B."/>
            <person name="Konkel Z."/>
            <person name="Slot J.C."/>
            <person name="Sakamoto Y."/>
            <person name="Steenwyk J.L."/>
            <person name="Rokas A."/>
            <person name="Carro J."/>
            <person name="Camarero S."/>
            <person name="Ferreira P."/>
            <person name="Molpeceres G."/>
            <person name="Ruiz-Duenas F.J."/>
            <person name="Serrano A."/>
            <person name="Henrissat B."/>
            <person name="Drula E."/>
            <person name="Hughes K.W."/>
            <person name="Mata J.L."/>
            <person name="Ishikawa N.K."/>
            <person name="Vargas-Isla R."/>
            <person name="Ushijima S."/>
            <person name="Smith C.A."/>
            <person name="Donoghue J."/>
            <person name="Ahrendt S."/>
            <person name="Andreopoulos W."/>
            <person name="He G."/>
            <person name="LaButti K."/>
            <person name="Lipzen A."/>
            <person name="Ng V."/>
            <person name="Riley R."/>
            <person name="Sandor L."/>
            <person name="Barry K."/>
            <person name="Martinez A.T."/>
            <person name="Xiao Y."/>
            <person name="Gibbons J.G."/>
            <person name="Terashima K."/>
            <person name="Grigoriev I.V."/>
            <person name="Hibbett D."/>
        </authorList>
    </citation>
    <scope>NUCLEOTIDE SEQUENCE</scope>
    <source>
        <strain evidence="2">ET3784</strain>
    </source>
</reference>
<feature type="compositionally biased region" description="Polar residues" evidence="1">
    <location>
        <begin position="1"/>
        <end position="39"/>
    </location>
</feature>
<evidence type="ECO:0000313" key="2">
    <source>
        <dbReference type="EMBL" id="KAJ3725660.1"/>
    </source>
</evidence>